<keyword evidence="1" id="KW-0812">Transmembrane</keyword>
<dbReference type="PANTHER" id="PTHR40761:SF1">
    <property type="entry name" value="CONSERVED INTEGRAL MEMBRANE ALANINE VALINE AND LEUCINE RICH PROTEIN-RELATED"/>
    <property type="match status" value="1"/>
</dbReference>
<evidence type="ECO:0000256" key="1">
    <source>
        <dbReference type="SAM" id="Phobius"/>
    </source>
</evidence>
<keyword evidence="4" id="KW-1185">Reference proteome</keyword>
<organism evidence="3 4">
    <name type="scientific">Candidatus Mycobacterium wuenschmannii</name>
    <dbReference type="NCBI Taxonomy" id="3027808"/>
    <lineage>
        <taxon>Bacteria</taxon>
        <taxon>Bacillati</taxon>
        <taxon>Actinomycetota</taxon>
        <taxon>Actinomycetes</taxon>
        <taxon>Mycobacteriales</taxon>
        <taxon>Mycobacteriaceae</taxon>
        <taxon>Mycobacterium</taxon>
    </lineage>
</organism>
<keyword evidence="2" id="KW-0732">Signal</keyword>
<feature type="transmembrane region" description="Helical" evidence="1">
    <location>
        <begin position="162"/>
        <end position="182"/>
    </location>
</feature>
<name>A0ABY8VXP6_9MYCO</name>
<protein>
    <submittedName>
        <fullName evidence="3">DMT family transporter</fullName>
    </submittedName>
</protein>
<dbReference type="RefSeq" id="WP_285188582.1">
    <property type="nucleotide sequence ID" value="NZ_CP126981.1"/>
</dbReference>
<proteinExistence type="predicted"/>
<reference evidence="3 4" key="1">
    <citation type="journal article" date="2023" name="Microbiol. Resour. Announc.">
        <title>Complete Genome Sequence of Mycobacterium wuenschmanii, a novel Nontuberculous Mycobacterium Isolated from a captive population of Amazon Milk Frogs.</title>
        <authorList>
            <person name="Hicks J."/>
            <person name="Zeineldin M."/>
            <person name="Ward H."/>
            <person name="Wuenschmann A."/>
            <person name="Camp P."/>
            <person name="Farrell D."/>
            <person name="Lehman K."/>
            <person name="Thacker T."/>
            <person name="Cuthbert E."/>
        </authorList>
    </citation>
    <scope>NUCLEOTIDE SEQUENCE [LARGE SCALE GENOMIC DNA]</scope>
    <source>
        <strain evidence="3 4">Wuenschmanii</strain>
    </source>
</reference>
<accession>A0ABY8VXP6</accession>
<feature type="transmembrane region" description="Helical" evidence="1">
    <location>
        <begin position="228"/>
        <end position="248"/>
    </location>
</feature>
<sequence length="299" mass="30573">MPKSDIAVVLALAAAFASALGNVARQRSAHEVTEERVGYLALFFMSWRNRDWRLGAVAAVANYGLQAGALSLGSVILVTGLQVTALLFALPLYARMTGAPVSRWDWSWAAILAAALAVVVTVGNPVAGHSRASLQTWLIVAAVAGPLVGLCLLGARLWPDGAIAAVLLAAVSGASLALFAVLVKGAVEAAEGGILAVLATPELYACIGAAVAGMVFQQSAYRGGPLNVSMPTMTVAKPTVGALLGVFVLGETIQHGEHTVFALVVAVTVMILATAALARGEAKAVEAHTDTFAAVTPTR</sequence>
<feature type="chain" id="PRO_5047038138" evidence="2">
    <location>
        <begin position="20"/>
        <end position="299"/>
    </location>
</feature>
<dbReference type="NCBIfam" id="NF038012">
    <property type="entry name" value="DMT_1"/>
    <property type="match status" value="1"/>
</dbReference>
<feature type="transmembrane region" description="Helical" evidence="1">
    <location>
        <begin position="260"/>
        <end position="278"/>
    </location>
</feature>
<dbReference type="Proteomes" id="UP001236585">
    <property type="component" value="Chromosome"/>
</dbReference>
<dbReference type="EMBL" id="CP126981">
    <property type="protein sequence ID" value="WIM88410.1"/>
    <property type="molecule type" value="Genomic_DNA"/>
</dbReference>
<evidence type="ECO:0000313" key="4">
    <source>
        <dbReference type="Proteomes" id="UP001236585"/>
    </source>
</evidence>
<evidence type="ECO:0000256" key="2">
    <source>
        <dbReference type="SAM" id="SignalP"/>
    </source>
</evidence>
<feature type="transmembrane region" description="Helical" evidence="1">
    <location>
        <begin position="72"/>
        <end position="94"/>
    </location>
</feature>
<dbReference type="PANTHER" id="PTHR40761">
    <property type="entry name" value="CONSERVED INTEGRAL MEMBRANE ALANINE VALINE AND LEUCINE RICH PROTEIN-RELATED"/>
    <property type="match status" value="1"/>
</dbReference>
<gene>
    <name evidence="3" type="ORF">PT015_02580</name>
</gene>
<feature type="transmembrane region" description="Helical" evidence="1">
    <location>
        <begin position="106"/>
        <end position="128"/>
    </location>
</feature>
<feature type="transmembrane region" description="Helical" evidence="1">
    <location>
        <begin position="134"/>
        <end position="155"/>
    </location>
</feature>
<keyword evidence="1" id="KW-0472">Membrane</keyword>
<feature type="transmembrane region" description="Helical" evidence="1">
    <location>
        <begin position="194"/>
        <end position="216"/>
    </location>
</feature>
<keyword evidence="1" id="KW-1133">Transmembrane helix</keyword>
<evidence type="ECO:0000313" key="3">
    <source>
        <dbReference type="EMBL" id="WIM88410.1"/>
    </source>
</evidence>
<feature type="signal peptide" evidence="2">
    <location>
        <begin position="1"/>
        <end position="19"/>
    </location>
</feature>